<organism evidence="2 3">
    <name type="scientific">Eumeta variegata</name>
    <name type="common">Bagworm moth</name>
    <name type="synonym">Eumeta japonica</name>
    <dbReference type="NCBI Taxonomy" id="151549"/>
    <lineage>
        <taxon>Eukaryota</taxon>
        <taxon>Metazoa</taxon>
        <taxon>Ecdysozoa</taxon>
        <taxon>Arthropoda</taxon>
        <taxon>Hexapoda</taxon>
        <taxon>Insecta</taxon>
        <taxon>Pterygota</taxon>
        <taxon>Neoptera</taxon>
        <taxon>Endopterygota</taxon>
        <taxon>Lepidoptera</taxon>
        <taxon>Glossata</taxon>
        <taxon>Ditrysia</taxon>
        <taxon>Tineoidea</taxon>
        <taxon>Psychidae</taxon>
        <taxon>Oiketicinae</taxon>
        <taxon>Eumeta</taxon>
    </lineage>
</organism>
<dbReference type="EMBL" id="BGZK01000029">
    <property type="protein sequence ID" value="GBP08135.1"/>
    <property type="molecule type" value="Genomic_DNA"/>
</dbReference>
<evidence type="ECO:0000313" key="3">
    <source>
        <dbReference type="Proteomes" id="UP000299102"/>
    </source>
</evidence>
<feature type="region of interest" description="Disordered" evidence="1">
    <location>
        <begin position="1"/>
        <end position="24"/>
    </location>
</feature>
<evidence type="ECO:0000313" key="2">
    <source>
        <dbReference type="EMBL" id="GBP08135.1"/>
    </source>
</evidence>
<dbReference type="OrthoDB" id="5983986at2759"/>
<dbReference type="SUPFAM" id="SSF53098">
    <property type="entry name" value="Ribonuclease H-like"/>
    <property type="match status" value="1"/>
</dbReference>
<dbReference type="PANTHER" id="PTHR47331:SF5">
    <property type="entry name" value="RIBONUCLEASE H"/>
    <property type="match status" value="1"/>
</dbReference>
<protein>
    <submittedName>
        <fullName evidence="2">Uncharacterized protein</fullName>
    </submittedName>
</protein>
<dbReference type="InterPro" id="IPR012337">
    <property type="entry name" value="RNaseH-like_sf"/>
</dbReference>
<sequence length="377" mass="43443">MRHLFDNGYAERRTSHRRPDAPGTCLISRSLRHGSRNPELYSTPPLVATQYGKKIETHYDSCGTAIYIKNKNAEEHRKEHARAADAIVYNHYMDDYLQSFPTVEEATRVAKEVALIRKILGLIWRPARDIVLQFRHEEVSRDIADGERRPTKREALRTVMSLYDPLGLITPITVGAKRILQATWKTGLGWDEIIADELHEQWKDWLGKMRALVQLEIPRSYLCYTRAVSLQLHTFVDASETVYAAAVYWRMRTDDGKVHVSLVAAKGRVAPLKVTSIPRLELQAAVLGSRLAKTVTEEHDLRPERRVFWSDSRTVLTWIRTGARSYKPFVAHRIAELEESTKKVEWKWVPTKENVADDVTRDAPSNLDQDHRWFHGS</sequence>
<dbReference type="Pfam" id="PF05380">
    <property type="entry name" value="Peptidase_A17"/>
    <property type="match status" value="1"/>
</dbReference>
<proteinExistence type="predicted"/>
<comment type="caution">
    <text evidence="2">The sequence shown here is derived from an EMBL/GenBank/DDBJ whole genome shotgun (WGS) entry which is preliminary data.</text>
</comment>
<name>A0A4C1T1S9_EUMVA</name>
<evidence type="ECO:0000256" key="1">
    <source>
        <dbReference type="SAM" id="MobiDB-lite"/>
    </source>
</evidence>
<dbReference type="Proteomes" id="UP000299102">
    <property type="component" value="Unassembled WGS sequence"/>
</dbReference>
<keyword evidence="3" id="KW-1185">Reference proteome</keyword>
<dbReference type="AlphaFoldDB" id="A0A4C1T1S9"/>
<dbReference type="PANTHER" id="PTHR47331">
    <property type="entry name" value="PHD-TYPE DOMAIN-CONTAINING PROTEIN"/>
    <property type="match status" value="1"/>
</dbReference>
<dbReference type="STRING" id="151549.A0A4C1T1S9"/>
<dbReference type="GO" id="GO:0003676">
    <property type="term" value="F:nucleic acid binding"/>
    <property type="evidence" value="ECO:0007669"/>
    <property type="project" value="InterPro"/>
</dbReference>
<gene>
    <name evidence="2" type="ORF">EVAR_2927_1</name>
</gene>
<dbReference type="InterPro" id="IPR036397">
    <property type="entry name" value="RNaseH_sf"/>
</dbReference>
<accession>A0A4C1T1S9</accession>
<dbReference type="Gene3D" id="3.30.420.10">
    <property type="entry name" value="Ribonuclease H-like superfamily/Ribonuclease H"/>
    <property type="match status" value="1"/>
</dbReference>
<feature type="compositionally biased region" description="Basic and acidic residues" evidence="1">
    <location>
        <begin position="9"/>
        <end position="20"/>
    </location>
</feature>
<reference evidence="2 3" key="1">
    <citation type="journal article" date="2019" name="Commun. Biol.">
        <title>The bagworm genome reveals a unique fibroin gene that provides high tensile strength.</title>
        <authorList>
            <person name="Kono N."/>
            <person name="Nakamura H."/>
            <person name="Ohtoshi R."/>
            <person name="Tomita M."/>
            <person name="Numata K."/>
            <person name="Arakawa K."/>
        </authorList>
    </citation>
    <scope>NUCLEOTIDE SEQUENCE [LARGE SCALE GENOMIC DNA]</scope>
</reference>
<dbReference type="InterPro" id="IPR008042">
    <property type="entry name" value="Retrotrans_Pao"/>
</dbReference>